<dbReference type="RefSeq" id="WP_091698360.1">
    <property type="nucleotide sequence ID" value="NZ_FPCG01000009.1"/>
</dbReference>
<dbReference type="AlphaFoldDB" id="A0A1I7MQ29"/>
<gene>
    <name evidence="2" type="ORF">SAMN04487966_10964</name>
</gene>
<dbReference type="InterPro" id="IPR004360">
    <property type="entry name" value="Glyas_Fos-R_dOase_dom"/>
</dbReference>
<evidence type="ECO:0000259" key="1">
    <source>
        <dbReference type="PROSITE" id="PS51819"/>
    </source>
</evidence>
<name>A0A1I7MQ29_9MICC</name>
<dbReference type="Pfam" id="PF00903">
    <property type="entry name" value="Glyoxalase"/>
    <property type="match status" value="1"/>
</dbReference>
<dbReference type="Proteomes" id="UP000198881">
    <property type="component" value="Unassembled WGS sequence"/>
</dbReference>
<dbReference type="Gene3D" id="3.10.180.10">
    <property type="entry name" value="2,3-Dihydroxybiphenyl 1,2-Dioxygenase, domain 1"/>
    <property type="match status" value="1"/>
</dbReference>
<evidence type="ECO:0000313" key="3">
    <source>
        <dbReference type="Proteomes" id="UP000198881"/>
    </source>
</evidence>
<dbReference type="OrthoDB" id="4265398at2"/>
<dbReference type="PANTHER" id="PTHR36503">
    <property type="entry name" value="BLR2520 PROTEIN"/>
    <property type="match status" value="1"/>
</dbReference>
<dbReference type="EMBL" id="FPCG01000009">
    <property type="protein sequence ID" value="SFV24014.1"/>
    <property type="molecule type" value="Genomic_DNA"/>
</dbReference>
<feature type="domain" description="VOC" evidence="1">
    <location>
        <begin position="6"/>
        <end position="138"/>
    </location>
</feature>
<protein>
    <recommendedName>
        <fullName evidence="1">VOC domain-containing protein</fullName>
    </recommendedName>
</protein>
<evidence type="ECO:0000313" key="2">
    <source>
        <dbReference type="EMBL" id="SFV24014.1"/>
    </source>
</evidence>
<dbReference type="SUPFAM" id="SSF54593">
    <property type="entry name" value="Glyoxalase/Bleomycin resistance protein/Dihydroxybiphenyl dioxygenase"/>
    <property type="match status" value="1"/>
</dbReference>
<proteinExistence type="predicted"/>
<dbReference type="STRING" id="574650.SAMN04487966_10964"/>
<keyword evidence="3" id="KW-1185">Reference proteome</keyword>
<dbReference type="PANTHER" id="PTHR36503:SF2">
    <property type="entry name" value="BLR2408 PROTEIN"/>
    <property type="match status" value="1"/>
</dbReference>
<dbReference type="InterPro" id="IPR029068">
    <property type="entry name" value="Glyas_Bleomycin-R_OHBP_Dase"/>
</dbReference>
<reference evidence="2 3" key="1">
    <citation type="submission" date="2016-10" db="EMBL/GenBank/DDBJ databases">
        <authorList>
            <person name="de Groot N.N."/>
        </authorList>
    </citation>
    <scope>NUCLEOTIDE SEQUENCE [LARGE SCALE GENOMIC DNA]</scope>
    <source>
        <strain evidence="2 3">CGMCC 1.7054</strain>
    </source>
</reference>
<dbReference type="InterPro" id="IPR037523">
    <property type="entry name" value="VOC_core"/>
</dbReference>
<sequence length="138" mass="15374">MSLFQQPVFINLCSSDLERMRTFWTALGADINEEYTATDMCLCVILTDSTYAMYLTPQHYENFTGGRPRADTLATSAALLALTVGTREEVDRVAETALKAGATEVELTEEIRTEMGQAGMHVREIVDPDGHQWEFCTA</sequence>
<organism evidence="2 3">
    <name type="scientific">Micrococcus terreus</name>
    <dbReference type="NCBI Taxonomy" id="574650"/>
    <lineage>
        <taxon>Bacteria</taxon>
        <taxon>Bacillati</taxon>
        <taxon>Actinomycetota</taxon>
        <taxon>Actinomycetes</taxon>
        <taxon>Micrococcales</taxon>
        <taxon>Micrococcaceae</taxon>
        <taxon>Micrococcus</taxon>
    </lineage>
</organism>
<accession>A0A1I7MQ29</accession>
<dbReference type="PROSITE" id="PS51819">
    <property type="entry name" value="VOC"/>
    <property type="match status" value="1"/>
</dbReference>